<dbReference type="EMBL" id="JAPKHW010000004">
    <property type="protein sequence ID" value="MCX4145057.1"/>
    <property type="molecule type" value="Genomic_DNA"/>
</dbReference>
<sequence length="64" mass="7264">MRIVRDRQSPTTVIAEFVLGPEDIIRLVQVVKEDLARLGEHNFARYRVTLEQVCTSIADGRPQG</sequence>
<dbReference type="Proteomes" id="UP001242288">
    <property type="component" value="Unassembled WGS sequence"/>
</dbReference>
<reference evidence="2" key="1">
    <citation type="submission" date="2022-06" db="EMBL/GenBank/DDBJ databases">
        <title>PHB producers.</title>
        <authorList>
            <person name="Besaury L."/>
        </authorList>
    </citation>
    <scope>NUCLEOTIDE SEQUENCE</scope>
    <source>
        <strain evidence="2 3">SEWS6</strain>
    </source>
</reference>
<evidence type="ECO:0000313" key="2">
    <source>
        <dbReference type="EMBL" id="MDQ6406888.1"/>
    </source>
</evidence>
<dbReference type="EMBL" id="JAMXWF010000004">
    <property type="protein sequence ID" value="MDQ6406888.1"/>
    <property type="molecule type" value="Genomic_DNA"/>
</dbReference>
<keyword evidence="3" id="KW-1185">Reference proteome</keyword>
<dbReference type="Proteomes" id="UP001209412">
    <property type="component" value="Unassembled WGS sequence"/>
</dbReference>
<dbReference type="AlphaFoldDB" id="A0AAP5B8U8"/>
<accession>A0AAP5B8U8</accession>
<dbReference type="RefSeq" id="WP_266257240.1">
    <property type="nucleotide sequence ID" value="NZ_JAMXWF010000004.1"/>
</dbReference>
<evidence type="ECO:0000313" key="3">
    <source>
        <dbReference type="Proteomes" id="UP001209412"/>
    </source>
</evidence>
<protein>
    <submittedName>
        <fullName evidence="2">Uncharacterized protein</fullName>
    </submittedName>
</protein>
<comment type="caution">
    <text evidence="2">The sequence shown here is derived from an EMBL/GenBank/DDBJ whole genome shotgun (WGS) entry which is preliminary data.</text>
</comment>
<gene>
    <name evidence="2" type="ORF">NIE36_06625</name>
    <name evidence="1" type="ORF">OSB80_06640</name>
</gene>
<evidence type="ECO:0000313" key="1">
    <source>
        <dbReference type="EMBL" id="MCX4145057.1"/>
    </source>
</evidence>
<name>A0AAP5B8U8_9BURK</name>
<organism evidence="2 4">
    <name type="scientific">Paraburkholderia madseniana</name>
    <dbReference type="NCBI Taxonomy" id="2599607"/>
    <lineage>
        <taxon>Bacteria</taxon>
        <taxon>Pseudomonadati</taxon>
        <taxon>Pseudomonadota</taxon>
        <taxon>Betaproteobacteria</taxon>
        <taxon>Burkholderiales</taxon>
        <taxon>Burkholderiaceae</taxon>
        <taxon>Paraburkholderia</taxon>
    </lineage>
</organism>
<proteinExistence type="predicted"/>
<evidence type="ECO:0000313" key="4">
    <source>
        <dbReference type="Proteomes" id="UP001242288"/>
    </source>
</evidence>